<reference evidence="1 2" key="1">
    <citation type="submission" date="2019-07" db="EMBL/GenBank/DDBJ databases">
        <title>Rapid identification of Enteric Bacteria from Whole Genome Sequences (WGS) using Average Nucleotide Identity (ANI).</title>
        <authorList>
            <person name="Lane C."/>
        </authorList>
    </citation>
    <scope>NUCLEOTIDE SEQUENCE [LARGE SCALE GENOMIC DNA]</scope>
    <source>
        <strain evidence="1 2">D2411</strain>
    </source>
</reference>
<evidence type="ECO:0000313" key="1">
    <source>
        <dbReference type="EMBL" id="TWO18025.1"/>
    </source>
</evidence>
<comment type="caution">
    <text evidence="1">The sequence shown here is derived from an EMBL/GenBank/DDBJ whole genome shotgun (WGS) entry which is preliminary data.</text>
</comment>
<dbReference type="PROSITE" id="PS51257">
    <property type="entry name" value="PROKAR_LIPOPROTEIN"/>
    <property type="match status" value="1"/>
</dbReference>
<dbReference type="EMBL" id="VOAP01000029">
    <property type="protein sequence ID" value="TWO18025.1"/>
    <property type="molecule type" value="Genomic_DNA"/>
</dbReference>
<name>A0A562X7N3_CAMHY</name>
<sequence length="153" mass="17764">MKSLIINFSLTFGILAILVGCASFNPSNRGVLFNNCEAYYIPYDSKYRYIDSNLAEYLISIGINCPVGQVLWHDASIDENSITDDKLRDMFSKNLAGCSNPLNQAELNYIQHREMIRAQREMNALNQLNQQRQMNQMNQNLQNLRNYNFLKLW</sequence>
<gene>
    <name evidence="1" type="ORF">YZ82_08440</name>
</gene>
<evidence type="ECO:0000313" key="2">
    <source>
        <dbReference type="Proteomes" id="UP000321812"/>
    </source>
</evidence>
<dbReference type="AlphaFoldDB" id="A0A562X7N3"/>
<dbReference type="RefSeq" id="WP_147497629.1">
    <property type="nucleotide sequence ID" value="NZ_VOAP01000029.1"/>
</dbReference>
<evidence type="ECO:0008006" key="3">
    <source>
        <dbReference type="Google" id="ProtNLM"/>
    </source>
</evidence>
<protein>
    <recommendedName>
        <fullName evidence="3">Lipoprotein</fullName>
    </recommendedName>
</protein>
<dbReference type="Proteomes" id="UP000321812">
    <property type="component" value="Unassembled WGS sequence"/>
</dbReference>
<organism evidence="1 2">
    <name type="scientific">Campylobacter hyointestinalis</name>
    <dbReference type="NCBI Taxonomy" id="198"/>
    <lineage>
        <taxon>Bacteria</taxon>
        <taxon>Pseudomonadati</taxon>
        <taxon>Campylobacterota</taxon>
        <taxon>Epsilonproteobacteria</taxon>
        <taxon>Campylobacterales</taxon>
        <taxon>Campylobacteraceae</taxon>
        <taxon>Campylobacter</taxon>
    </lineage>
</organism>
<accession>A0A562X7N3</accession>
<proteinExistence type="predicted"/>